<reference evidence="2" key="1">
    <citation type="journal article" date="2005" name="BMC Biol.">
        <title>The sequence of rice chromosomes 11 and 12, rich in disease resistance genes and recent gene duplications.</title>
        <authorList>
            <consortium name="The rice chromosomes 11 and 12 sequencing consortia"/>
        </authorList>
    </citation>
    <scope>NUCLEOTIDE SEQUENCE [LARGE SCALE GENOMIC DNA]</scope>
</reference>
<gene>
    <name evidence="2" type="ordered locus">LOC_Os12g15390</name>
</gene>
<reference evidence="2" key="3">
    <citation type="submission" date="2006-01" db="EMBL/GenBank/DDBJ databases">
        <authorList>
            <person name="Buell R."/>
        </authorList>
    </citation>
    <scope>NUCLEOTIDE SEQUENCE</scope>
</reference>
<accession>Q2QUR2</accession>
<proteinExistence type="predicted"/>
<reference evidence="2" key="2">
    <citation type="submission" date="2005-04" db="EMBL/GenBank/DDBJ databases">
        <authorList>
            <person name="Buell C.R."/>
            <person name="Wing R.A."/>
            <person name="McCombie W.A."/>
            <person name="Ouyang S."/>
        </authorList>
    </citation>
    <scope>NUCLEOTIDE SEQUENCE</scope>
</reference>
<evidence type="ECO:0000313" key="2">
    <source>
        <dbReference type="EMBL" id="ABA96969.2"/>
    </source>
</evidence>
<keyword evidence="1" id="KW-0812">Transmembrane</keyword>
<name>Q2QUR2_ORYSJ</name>
<protein>
    <submittedName>
        <fullName evidence="2">Uncharacterized protein</fullName>
    </submittedName>
</protein>
<feature type="transmembrane region" description="Helical" evidence="1">
    <location>
        <begin position="43"/>
        <end position="61"/>
    </location>
</feature>
<keyword evidence="1" id="KW-0472">Membrane</keyword>
<dbReference type="EMBL" id="DP000011">
    <property type="protein sequence ID" value="ABA96969.2"/>
    <property type="molecule type" value="Genomic_DNA"/>
</dbReference>
<evidence type="ECO:0000256" key="1">
    <source>
        <dbReference type="SAM" id="Phobius"/>
    </source>
</evidence>
<organism evidence="2">
    <name type="scientific">Oryza sativa subsp. japonica</name>
    <name type="common">Rice</name>
    <dbReference type="NCBI Taxonomy" id="39947"/>
    <lineage>
        <taxon>Eukaryota</taxon>
        <taxon>Viridiplantae</taxon>
        <taxon>Streptophyta</taxon>
        <taxon>Embryophyta</taxon>
        <taxon>Tracheophyta</taxon>
        <taxon>Spermatophyta</taxon>
        <taxon>Magnoliopsida</taxon>
        <taxon>Liliopsida</taxon>
        <taxon>Poales</taxon>
        <taxon>Poaceae</taxon>
        <taxon>BOP clade</taxon>
        <taxon>Oryzoideae</taxon>
        <taxon>Oryzeae</taxon>
        <taxon>Oryzinae</taxon>
        <taxon>Oryza</taxon>
        <taxon>Oryza sativa</taxon>
    </lineage>
</organism>
<dbReference type="AlphaFoldDB" id="Q2QUR2"/>
<sequence>MAELDLELTGDKRWLVWGGHRSNASGESEKRMFSGGDACASTIMYWLIGCMHVCSIGFWVLTEMLDKAGDVCRVTATAKLHGGMAQLQG</sequence>
<keyword evidence="1" id="KW-1133">Transmembrane helix</keyword>